<organism evidence="2 3">
    <name type="scientific">Rhizobium loti</name>
    <name type="common">Mesorhizobium loti</name>
    <dbReference type="NCBI Taxonomy" id="381"/>
    <lineage>
        <taxon>Bacteria</taxon>
        <taxon>Pseudomonadati</taxon>
        <taxon>Pseudomonadota</taxon>
        <taxon>Alphaproteobacteria</taxon>
        <taxon>Hyphomicrobiales</taxon>
        <taxon>Phyllobacteriaceae</taxon>
        <taxon>Mesorhizobium</taxon>
    </lineage>
</organism>
<name>A0A8E2WKC5_RHILI</name>
<dbReference type="GeneID" id="61050601"/>
<feature type="chain" id="PRO_5034932587" description="DUF3617 family protein" evidence="1">
    <location>
        <begin position="20"/>
        <end position="151"/>
    </location>
</feature>
<reference evidence="2 3" key="1">
    <citation type="submission" date="2018-05" db="EMBL/GenBank/DDBJ databases">
        <title>Genomic Encyclopedia of Type Strains, Phase IV (KMG-IV): sequencing the most valuable type-strain genomes for metagenomic binning, comparative biology and taxonomic classification.</title>
        <authorList>
            <person name="Goeker M."/>
        </authorList>
    </citation>
    <scope>NUCLEOTIDE SEQUENCE [LARGE SCALE GENOMIC DNA]</scope>
    <source>
        <strain evidence="2 3">DSM 2626</strain>
    </source>
</reference>
<comment type="caution">
    <text evidence="2">The sequence shown here is derived from an EMBL/GenBank/DDBJ whole genome shotgun (WGS) entry which is preliminary data.</text>
</comment>
<dbReference type="RefSeq" id="WP_109660295.1">
    <property type="nucleotide sequence ID" value="NZ_QGGH01000001.1"/>
</dbReference>
<evidence type="ECO:0000313" key="3">
    <source>
        <dbReference type="Proteomes" id="UP000245631"/>
    </source>
</evidence>
<evidence type="ECO:0000313" key="2">
    <source>
        <dbReference type="EMBL" id="PWJ94584.1"/>
    </source>
</evidence>
<protein>
    <recommendedName>
        <fullName evidence="4">DUF3617 family protein</fullName>
    </recommendedName>
</protein>
<evidence type="ECO:0008006" key="4">
    <source>
        <dbReference type="Google" id="ProtNLM"/>
    </source>
</evidence>
<dbReference type="EMBL" id="QGGH01000001">
    <property type="protein sequence ID" value="PWJ94584.1"/>
    <property type="molecule type" value="Genomic_DNA"/>
</dbReference>
<feature type="signal peptide" evidence="1">
    <location>
        <begin position="1"/>
        <end position="19"/>
    </location>
</feature>
<sequence length="151" mass="16627">MRHLLVVLSALILPTAAQASTIYYGNKVGMELTIVKKTGIGSTHAGILAKHSRQKARVYCREYGHDFSEDCIAAEMKAPLHFEIIANCKTGKFTTFYGANMLFQGRNKGTDVTTDYLITDTDENVLLDGSGASSYDVTLDQFKALCPNRVR</sequence>
<gene>
    <name evidence="2" type="ORF">C8D77_1011270</name>
</gene>
<keyword evidence="1" id="KW-0732">Signal</keyword>
<accession>A0A8E2WKC5</accession>
<proteinExistence type="predicted"/>
<dbReference type="Proteomes" id="UP000245631">
    <property type="component" value="Unassembled WGS sequence"/>
</dbReference>
<evidence type="ECO:0000256" key="1">
    <source>
        <dbReference type="SAM" id="SignalP"/>
    </source>
</evidence>
<dbReference type="AlphaFoldDB" id="A0A8E2WKC5"/>